<keyword evidence="4 5" id="KW-0472">Membrane</keyword>
<reference evidence="8 9" key="1">
    <citation type="journal article" date="2024" name="Science">
        <title>Giant polyketide synthase enzymes in the biosynthesis of giant marine polyether toxins.</title>
        <authorList>
            <person name="Fallon T.R."/>
            <person name="Shende V.V."/>
            <person name="Wierzbicki I.H."/>
            <person name="Pendleton A.L."/>
            <person name="Watervoot N.F."/>
            <person name="Auber R.P."/>
            <person name="Gonzalez D.J."/>
            <person name="Wisecaver J.H."/>
            <person name="Moore B.S."/>
        </authorList>
    </citation>
    <scope>NUCLEOTIDE SEQUENCE [LARGE SCALE GENOMIC DNA]</scope>
    <source>
        <strain evidence="8 9">12B1</strain>
    </source>
</reference>
<sequence>MAVAAASRLTAARCHRSMPRCTLMLLLLATATAASTPAQHEPLASQPPLGGSTPRKGSLIVASTSLTQLGRGQLRRRLKDEPPPRAHLNRSPVKTGRIALNILLWWCLNVVFNLANKQCLNSWPHPWALATLHQAIGSMCMMPLYLPLPKAGISEDWTPIREFPRLSLDDLRKLLPVVALLALGHVTSTLAPAYGTVAFSNIVKTAEPLFTCTFSYLLYRRVFPTPVYLSLLLVVSGVALVSTRDVNFSSFSLVAGMISNAAFALYSVRVKGVMSRSLREWTPRATYALLTICSCMLLAPLSCIIELSGAGSSHLASTNLPAAFSGGNLMLLLLFTGLVQYLSNEIAFCTLSMIHPVTYAVANTLKRTIVVGASLVFFGQRLPVSGLVGAVLAMCGALMYSLSMQMN</sequence>
<dbReference type="InterPro" id="IPR037185">
    <property type="entry name" value="EmrE-like"/>
</dbReference>
<dbReference type="Proteomes" id="UP001515480">
    <property type="component" value="Unassembled WGS sequence"/>
</dbReference>
<proteinExistence type="predicted"/>
<keyword evidence="9" id="KW-1185">Reference proteome</keyword>
<dbReference type="Pfam" id="PF03151">
    <property type="entry name" value="TPT"/>
    <property type="match status" value="1"/>
</dbReference>
<dbReference type="AlphaFoldDB" id="A0AB34JGG8"/>
<feature type="signal peptide" evidence="6">
    <location>
        <begin position="1"/>
        <end position="33"/>
    </location>
</feature>
<name>A0AB34JGG8_PRYPA</name>
<accession>A0AB34JGG8</accession>
<feature type="chain" id="PRO_5044331604" description="Sugar phosphate transporter domain-containing protein" evidence="6">
    <location>
        <begin position="34"/>
        <end position="407"/>
    </location>
</feature>
<evidence type="ECO:0000256" key="4">
    <source>
        <dbReference type="ARBA" id="ARBA00023136"/>
    </source>
</evidence>
<feature type="transmembrane region" description="Helical" evidence="5">
    <location>
        <begin position="320"/>
        <end position="339"/>
    </location>
</feature>
<keyword evidence="6" id="KW-0732">Signal</keyword>
<keyword evidence="3 5" id="KW-1133">Transmembrane helix</keyword>
<dbReference type="GO" id="GO:0016020">
    <property type="term" value="C:membrane"/>
    <property type="evidence" value="ECO:0007669"/>
    <property type="project" value="UniProtKB-SubCell"/>
</dbReference>
<keyword evidence="2 5" id="KW-0812">Transmembrane</keyword>
<evidence type="ECO:0000256" key="3">
    <source>
        <dbReference type="ARBA" id="ARBA00022989"/>
    </source>
</evidence>
<feature type="transmembrane region" description="Helical" evidence="5">
    <location>
        <begin position="287"/>
        <end position="308"/>
    </location>
</feature>
<dbReference type="InterPro" id="IPR004853">
    <property type="entry name" value="Sugar_P_trans_dom"/>
</dbReference>
<protein>
    <recommendedName>
        <fullName evidence="7">Sugar phosphate transporter domain-containing protein</fullName>
    </recommendedName>
</protein>
<dbReference type="PANTHER" id="PTHR11132">
    <property type="entry name" value="SOLUTE CARRIER FAMILY 35"/>
    <property type="match status" value="1"/>
</dbReference>
<organism evidence="8 9">
    <name type="scientific">Prymnesium parvum</name>
    <name type="common">Toxic golden alga</name>
    <dbReference type="NCBI Taxonomy" id="97485"/>
    <lineage>
        <taxon>Eukaryota</taxon>
        <taxon>Haptista</taxon>
        <taxon>Haptophyta</taxon>
        <taxon>Prymnesiophyceae</taxon>
        <taxon>Prymnesiales</taxon>
        <taxon>Prymnesiaceae</taxon>
        <taxon>Prymnesium</taxon>
    </lineage>
</organism>
<evidence type="ECO:0000256" key="2">
    <source>
        <dbReference type="ARBA" id="ARBA00022692"/>
    </source>
</evidence>
<dbReference type="EMBL" id="JBGBPQ010000009">
    <property type="protein sequence ID" value="KAL1519759.1"/>
    <property type="molecule type" value="Genomic_DNA"/>
</dbReference>
<feature type="transmembrane region" description="Helical" evidence="5">
    <location>
        <begin position="174"/>
        <end position="195"/>
    </location>
</feature>
<gene>
    <name evidence="8" type="ORF">AB1Y20_023267</name>
</gene>
<dbReference type="SUPFAM" id="SSF103481">
    <property type="entry name" value="Multidrug resistance efflux transporter EmrE"/>
    <property type="match status" value="1"/>
</dbReference>
<feature type="transmembrane region" description="Helical" evidence="5">
    <location>
        <begin position="382"/>
        <end position="402"/>
    </location>
</feature>
<evidence type="ECO:0000256" key="6">
    <source>
        <dbReference type="SAM" id="SignalP"/>
    </source>
</evidence>
<feature type="domain" description="Sugar phosphate transporter" evidence="7">
    <location>
        <begin position="98"/>
        <end position="401"/>
    </location>
</feature>
<evidence type="ECO:0000256" key="1">
    <source>
        <dbReference type="ARBA" id="ARBA00004141"/>
    </source>
</evidence>
<evidence type="ECO:0000313" key="9">
    <source>
        <dbReference type="Proteomes" id="UP001515480"/>
    </source>
</evidence>
<comment type="caution">
    <text evidence="8">The sequence shown here is derived from an EMBL/GenBank/DDBJ whole genome shotgun (WGS) entry which is preliminary data.</text>
</comment>
<evidence type="ECO:0000259" key="7">
    <source>
        <dbReference type="Pfam" id="PF03151"/>
    </source>
</evidence>
<feature type="transmembrane region" description="Helical" evidence="5">
    <location>
        <begin position="226"/>
        <end position="242"/>
    </location>
</feature>
<dbReference type="InterPro" id="IPR050186">
    <property type="entry name" value="TPT_transporter"/>
</dbReference>
<comment type="subcellular location">
    <subcellularLocation>
        <location evidence="1">Membrane</location>
        <topology evidence="1">Multi-pass membrane protein</topology>
    </subcellularLocation>
</comment>
<evidence type="ECO:0000313" key="8">
    <source>
        <dbReference type="EMBL" id="KAL1519759.1"/>
    </source>
</evidence>
<feature type="transmembrane region" description="Helical" evidence="5">
    <location>
        <begin position="248"/>
        <end position="266"/>
    </location>
</feature>
<evidence type="ECO:0000256" key="5">
    <source>
        <dbReference type="SAM" id="Phobius"/>
    </source>
</evidence>